<evidence type="ECO:0000256" key="2">
    <source>
        <dbReference type="SAM" id="MobiDB-lite"/>
    </source>
</evidence>
<dbReference type="OrthoDB" id="3980126at2759"/>
<keyword evidence="4" id="KW-1185">Reference proteome</keyword>
<proteinExistence type="inferred from homology"/>
<feature type="region of interest" description="Disordered" evidence="2">
    <location>
        <begin position="1"/>
        <end position="26"/>
    </location>
</feature>
<comment type="similarity">
    <text evidence="1">Belongs to the STK19 family.</text>
</comment>
<evidence type="ECO:0000313" key="3">
    <source>
        <dbReference type="EMBL" id="QIW96791.1"/>
    </source>
</evidence>
<dbReference type="InterPro" id="IPR018865">
    <property type="entry name" value="STK19-like"/>
</dbReference>
<evidence type="ECO:0000313" key="4">
    <source>
        <dbReference type="Proteomes" id="UP000503462"/>
    </source>
</evidence>
<dbReference type="PANTHER" id="PTHR15243:SF0">
    <property type="entry name" value="SERINE_THREONINE-PROTEIN KINASE 19"/>
    <property type="match status" value="1"/>
</dbReference>
<protein>
    <recommendedName>
        <fullName evidence="5">Serine-threonine protein kinase 19</fullName>
    </recommendedName>
</protein>
<organism evidence="3 4">
    <name type="scientific">Peltaster fructicola</name>
    <dbReference type="NCBI Taxonomy" id="286661"/>
    <lineage>
        <taxon>Eukaryota</taxon>
        <taxon>Fungi</taxon>
        <taxon>Dikarya</taxon>
        <taxon>Ascomycota</taxon>
        <taxon>Pezizomycotina</taxon>
        <taxon>Dothideomycetes</taxon>
        <taxon>Dothideomycetes incertae sedis</taxon>
        <taxon>Peltaster</taxon>
    </lineage>
</organism>
<name>A0A6H0XPV1_9PEZI</name>
<sequence>MPRSQNPLQPSRSSPLSTLKRTKPGSRNAATLRLDDVGAISSLPPEGVRQDIVSLIEYIKEHRFEALPERAGMNSTQISTTLRFRTTLPPIVSLAHLYALSSSPTSTERELARLVARGVIRKVSIPGRGKGGTAIGDGIVLVADWEDCVRSCSLSDELKDKYIELMKSKSTSLSTRTDNFSSAEIRALVTSGCLTTPAALTASLGDLFKAPTTSSLLNVSSAGSSAPTGTFAAIGGIGAVHENGGSGSMLATSSTRAAPNARQNELQAREMTFSLPNTGAYLKLLASARTHLIFLLRQMSPKWKEGTIDLLKEKWNGSLGNAEVGEKKRVRGESSGLLVGRTRKWREFMGLEFDYVLAEALGSGVVEIFDTGSVGPAVRLR</sequence>
<reference evidence="3 4" key="1">
    <citation type="journal article" date="2016" name="Sci. Rep.">
        <title>Peltaster fructicola genome reveals evolution from an invasive phytopathogen to an ectophytic parasite.</title>
        <authorList>
            <person name="Xu C."/>
            <person name="Chen H."/>
            <person name="Gleason M.L."/>
            <person name="Xu J.R."/>
            <person name="Liu H."/>
            <person name="Zhang R."/>
            <person name="Sun G."/>
        </authorList>
    </citation>
    <scope>NUCLEOTIDE SEQUENCE [LARGE SCALE GENOMIC DNA]</scope>
    <source>
        <strain evidence="3 4">LNHT1506</strain>
    </source>
</reference>
<dbReference type="GO" id="GO:0046579">
    <property type="term" value="P:positive regulation of Ras protein signal transduction"/>
    <property type="evidence" value="ECO:0007669"/>
    <property type="project" value="TreeGrafter"/>
</dbReference>
<dbReference type="PANTHER" id="PTHR15243">
    <property type="entry name" value="SERINE/THREONINE-PROTEIN KINASE 19"/>
    <property type="match status" value="1"/>
</dbReference>
<dbReference type="AlphaFoldDB" id="A0A6H0XPV1"/>
<evidence type="ECO:0000256" key="1">
    <source>
        <dbReference type="ARBA" id="ARBA00093458"/>
    </source>
</evidence>
<evidence type="ECO:0008006" key="5">
    <source>
        <dbReference type="Google" id="ProtNLM"/>
    </source>
</evidence>
<dbReference type="EMBL" id="CP051140">
    <property type="protein sequence ID" value="QIW96791.1"/>
    <property type="molecule type" value="Genomic_DNA"/>
</dbReference>
<gene>
    <name evidence="3" type="ORF">AMS68_002309</name>
</gene>
<dbReference type="Pfam" id="PF10494">
    <property type="entry name" value="Stk19"/>
    <property type="match status" value="1"/>
</dbReference>
<accession>A0A6H0XPV1</accession>
<feature type="compositionally biased region" description="Polar residues" evidence="2">
    <location>
        <begin position="1"/>
        <end position="19"/>
    </location>
</feature>
<dbReference type="Proteomes" id="UP000503462">
    <property type="component" value="Chromosome 2"/>
</dbReference>